<dbReference type="InterPro" id="IPR023397">
    <property type="entry name" value="SAM-dep_MeTrfase_MraW_recog"/>
</dbReference>
<keyword evidence="6" id="KW-0963">Cytoplasm</keyword>
<dbReference type="SUPFAM" id="SSF53335">
    <property type="entry name" value="S-adenosyl-L-methionine-dependent methyltransferases"/>
    <property type="match status" value="1"/>
</dbReference>
<comment type="catalytic activity">
    <reaction evidence="6">
        <text>cytidine(1402) in 16S rRNA + S-adenosyl-L-methionine = N(4)-methylcytidine(1402) in 16S rRNA + S-adenosyl-L-homocysteine + H(+)</text>
        <dbReference type="Rhea" id="RHEA:42928"/>
        <dbReference type="Rhea" id="RHEA-COMP:10286"/>
        <dbReference type="Rhea" id="RHEA-COMP:10287"/>
        <dbReference type="ChEBI" id="CHEBI:15378"/>
        <dbReference type="ChEBI" id="CHEBI:57856"/>
        <dbReference type="ChEBI" id="CHEBI:59789"/>
        <dbReference type="ChEBI" id="CHEBI:74506"/>
        <dbReference type="ChEBI" id="CHEBI:82748"/>
        <dbReference type="EC" id="2.1.1.199"/>
    </reaction>
</comment>
<dbReference type="Gene3D" id="3.40.50.150">
    <property type="entry name" value="Vaccinia Virus protein VP39"/>
    <property type="match status" value="1"/>
</dbReference>
<dbReference type="GO" id="GO:0071424">
    <property type="term" value="F:rRNA (cytosine-N4-)-methyltransferase activity"/>
    <property type="evidence" value="ECO:0007669"/>
    <property type="project" value="UniProtKB-UniRule"/>
</dbReference>
<dbReference type="Gene3D" id="1.10.150.170">
    <property type="entry name" value="Putative methyltransferase TM0872, insert domain"/>
    <property type="match status" value="1"/>
</dbReference>
<dbReference type="InterPro" id="IPR029063">
    <property type="entry name" value="SAM-dependent_MTases_sf"/>
</dbReference>
<dbReference type="EMBL" id="LCAE01000005">
    <property type="protein sequence ID" value="KKR87455.1"/>
    <property type="molecule type" value="Genomic_DNA"/>
</dbReference>
<dbReference type="PANTHER" id="PTHR11265">
    <property type="entry name" value="S-ADENOSYL-METHYLTRANSFERASE MRAW"/>
    <property type="match status" value="1"/>
</dbReference>
<dbReference type="NCBIfam" id="TIGR00006">
    <property type="entry name" value="16S rRNA (cytosine(1402)-N(4))-methyltransferase RsmH"/>
    <property type="match status" value="1"/>
</dbReference>
<comment type="function">
    <text evidence="6">Specifically methylates the N4 position of cytidine in position 1402 (C1402) of 16S rRNA.</text>
</comment>
<name>A0A0G0WSM8_9BACT</name>
<evidence type="ECO:0000313" key="8">
    <source>
        <dbReference type="Proteomes" id="UP000033858"/>
    </source>
</evidence>
<dbReference type="GO" id="GO:0070475">
    <property type="term" value="P:rRNA base methylation"/>
    <property type="evidence" value="ECO:0007669"/>
    <property type="project" value="UniProtKB-UniRule"/>
</dbReference>
<evidence type="ECO:0000256" key="4">
    <source>
        <dbReference type="ARBA" id="ARBA00022679"/>
    </source>
</evidence>
<reference evidence="7 8" key="1">
    <citation type="journal article" date="2015" name="Nature">
        <title>rRNA introns, odd ribosomes, and small enigmatic genomes across a large radiation of phyla.</title>
        <authorList>
            <person name="Brown C.T."/>
            <person name="Hug L.A."/>
            <person name="Thomas B.C."/>
            <person name="Sharon I."/>
            <person name="Castelle C.J."/>
            <person name="Singh A."/>
            <person name="Wilkins M.J."/>
            <person name="Williams K.H."/>
            <person name="Banfield J.F."/>
        </authorList>
    </citation>
    <scope>NUCLEOTIDE SEQUENCE [LARGE SCALE GENOMIC DNA]</scope>
</reference>
<evidence type="ECO:0000256" key="3">
    <source>
        <dbReference type="ARBA" id="ARBA00022603"/>
    </source>
</evidence>
<evidence type="ECO:0000256" key="1">
    <source>
        <dbReference type="ARBA" id="ARBA00010396"/>
    </source>
</evidence>
<comment type="caution">
    <text evidence="7">The sequence shown here is derived from an EMBL/GenBank/DDBJ whole genome shotgun (WGS) entry which is preliminary data.</text>
</comment>
<sequence length="273" mass="29761">MESSYHESVMVKEVLESLHVNKGSLYIDATLGTGGHALEIIKAGGKIFGIEADPEILEIAKKRVAGGNFVLGNFTDIDKIARENDFGKVSGVLFDLGVTNIHLTTGTRGFSFGSPNNDLDMRLNAKDQGVMGADLLNALREDQLIDLFRVTLDGGSAKWMTKRVLEARPVRTVADFLAICRGLRGKPGLNEATLPFLALRVAVNSELDILETALPKAYELLEPRGKLVVISFHSGEDRIVKNFGDSRLILPSAGEIAKNPRARSAKMRVFEKT</sequence>
<accession>A0A0G0WSM8</accession>
<dbReference type="EC" id="2.1.1.199" evidence="6"/>
<comment type="similarity">
    <text evidence="1 6">Belongs to the methyltransferase superfamily. RsmH family.</text>
</comment>
<keyword evidence="3 6" id="KW-0489">Methyltransferase</keyword>
<protein>
    <recommendedName>
        <fullName evidence="6">Ribosomal RNA small subunit methyltransferase H</fullName>
        <ecNumber evidence="6">2.1.1.199</ecNumber>
    </recommendedName>
    <alternativeName>
        <fullName evidence="6">16S rRNA m(4)C1402 methyltransferase</fullName>
    </alternativeName>
    <alternativeName>
        <fullName evidence="6">rRNA (cytosine-N(4)-)-methyltransferase RsmH</fullName>
    </alternativeName>
</protein>
<feature type="binding site" evidence="6">
    <location>
        <position position="95"/>
    </location>
    <ligand>
        <name>S-adenosyl-L-methionine</name>
        <dbReference type="ChEBI" id="CHEBI:59789"/>
    </ligand>
</feature>
<dbReference type="CDD" id="cd02440">
    <property type="entry name" value="AdoMet_MTases"/>
    <property type="match status" value="1"/>
</dbReference>
<dbReference type="SUPFAM" id="SSF81799">
    <property type="entry name" value="Putative methyltransferase TM0872, insert domain"/>
    <property type="match status" value="1"/>
</dbReference>
<keyword evidence="2 6" id="KW-0698">rRNA processing</keyword>
<dbReference type="PANTHER" id="PTHR11265:SF0">
    <property type="entry name" value="12S RRNA N4-METHYLCYTIDINE METHYLTRANSFERASE"/>
    <property type="match status" value="1"/>
</dbReference>
<dbReference type="AlphaFoldDB" id="A0A0G0WSM8"/>
<keyword evidence="4 6" id="KW-0808">Transferase</keyword>
<gene>
    <name evidence="6" type="primary">rsmH</name>
    <name evidence="7" type="ORF">UU32_C0005G0014</name>
</gene>
<dbReference type="InterPro" id="IPR002903">
    <property type="entry name" value="RsmH"/>
</dbReference>
<keyword evidence="5 6" id="KW-0949">S-adenosyl-L-methionine</keyword>
<evidence type="ECO:0000313" key="7">
    <source>
        <dbReference type="EMBL" id="KKR87455.1"/>
    </source>
</evidence>
<feature type="binding site" evidence="6">
    <location>
        <position position="74"/>
    </location>
    <ligand>
        <name>S-adenosyl-L-methionine</name>
        <dbReference type="ChEBI" id="CHEBI:59789"/>
    </ligand>
</feature>
<dbReference type="PIRSF" id="PIRSF004486">
    <property type="entry name" value="MraW"/>
    <property type="match status" value="1"/>
</dbReference>
<evidence type="ECO:0000256" key="2">
    <source>
        <dbReference type="ARBA" id="ARBA00022552"/>
    </source>
</evidence>
<dbReference type="HAMAP" id="MF_01007">
    <property type="entry name" value="16SrRNA_methyltr_H"/>
    <property type="match status" value="1"/>
</dbReference>
<feature type="binding site" evidence="6">
    <location>
        <begin position="34"/>
        <end position="36"/>
    </location>
    <ligand>
        <name>S-adenosyl-L-methionine</name>
        <dbReference type="ChEBI" id="CHEBI:59789"/>
    </ligand>
</feature>
<dbReference type="Pfam" id="PF01795">
    <property type="entry name" value="Methyltransf_5"/>
    <property type="match status" value="1"/>
</dbReference>
<proteinExistence type="inferred from homology"/>
<dbReference type="Proteomes" id="UP000033858">
    <property type="component" value="Unassembled WGS sequence"/>
</dbReference>
<feature type="binding site" evidence="6">
    <location>
        <position position="51"/>
    </location>
    <ligand>
        <name>S-adenosyl-L-methionine</name>
        <dbReference type="ChEBI" id="CHEBI:59789"/>
    </ligand>
</feature>
<dbReference type="GO" id="GO:0005737">
    <property type="term" value="C:cytoplasm"/>
    <property type="evidence" value="ECO:0007669"/>
    <property type="project" value="UniProtKB-SubCell"/>
</dbReference>
<evidence type="ECO:0000256" key="5">
    <source>
        <dbReference type="ARBA" id="ARBA00022691"/>
    </source>
</evidence>
<organism evidence="7 8">
    <name type="scientific">Candidatus Woesebacteria bacterium GW2011_GWB1_41_10</name>
    <dbReference type="NCBI Taxonomy" id="1618577"/>
    <lineage>
        <taxon>Bacteria</taxon>
        <taxon>Candidatus Woeseibacteriota</taxon>
    </lineage>
</organism>
<evidence type="ECO:0000256" key="6">
    <source>
        <dbReference type="HAMAP-Rule" id="MF_01007"/>
    </source>
</evidence>
<dbReference type="PATRIC" id="fig|1618577.3.peg.108"/>
<comment type="subcellular location">
    <subcellularLocation>
        <location evidence="6">Cytoplasm</location>
    </subcellularLocation>
</comment>
<feature type="binding site" evidence="6">
    <location>
        <position position="102"/>
    </location>
    <ligand>
        <name>S-adenosyl-L-methionine</name>
        <dbReference type="ChEBI" id="CHEBI:59789"/>
    </ligand>
</feature>